<dbReference type="AlphaFoldDB" id="A0A4S8QBN8"/>
<dbReference type="OrthoDB" id="4296267at2"/>
<dbReference type="CDD" id="cd04861">
    <property type="entry name" value="LigD_Pol_like"/>
    <property type="match status" value="1"/>
</dbReference>
<organism evidence="2 3">
    <name type="scientific">Glycomyces buryatensis</name>
    <dbReference type="NCBI Taxonomy" id="2570927"/>
    <lineage>
        <taxon>Bacteria</taxon>
        <taxon>Bacillati</taxon>
        <taxon>Actinomycetota</taxon>
        <taxon>Actinomycetes</taxon>
        <taxon>Glycomycetales</taxon>
        <taxon>Glycomycetaceae</taxon>
        <taxon>Glycomyces</taxon>
    </lineage>
</organism>
<proteinExistence type="predicted"/>
<dbReference type="GO" id="GO:0016874">
    <property type="term" value="F:ligase activity"/>
    <property type="evidence" value="ECO:0007669"/>
    <property type="project" value="UniProtKB-KW"/>
</dbReference>
<accession>A0A4S8QBN8</accession>
<dbReference type="EMBL" id="STGY01000041">
    <property type="protein sequence ID" value="THV41690.1"/>
    <property type="molecule type" value="Genomic_DNA"/>
</dbReference>
<sequence length="302" mass="33338">MAAQTLHIAEHDIDVSRLDKELFPDDHVSKGDMIDHYRSVAEVMVPHLAGRPLVMRRYPDGVGSEGFFQQNASDYFPDWIRVERVPQRGGSGTVDHVVCEDAAALVYLANQATIEFHIWLSTMENLDCPDRLVIDIDPPDGVTVDTLRAVARRVRDRYDRIGLTPFVQATGGRGFHVVAPLDGSSDFDFVRGLATDLADRLAEDEPDLLTTAQRKARRGGRIFLDVNRNAYGQTIIAPYSLRARPGAAVATPLDWSELGNATPNGHGIESIARRLAQKSDPWADLDAHAAAPSAARERFDAY</sequence>
<feature type="domain" description="DNA ligase D polymerase" evidence="1">
    <location>
        <begin position="30"/>
        <end position="282"/>
    </location>
</feature>
<keyword evidence="2" id="KW-0436">Ligase</keyword>
<evidence type="ECO:0000313" key="3">
    <source>
        <dbReference type="Proteomes" id="UP000308760"/>
    </source>
</evidence>
<gene>
    <name evidence="2" type="ORF">FAB82_09860</name>
</gene>
<keyword evidence="3" id="KW-1185">Reference proteome</keyword>
<dbReference type="Proteomes" id="UP000308760">
    <property type="component" value="Unassembled WGS sequence"/>
</dbReference>
<dbReference type="Pfam" id="PF21686">
    <property type="entry name" value="LigD_Prim-Pol"/>
    <property type="match status" value="1"/>
</dbReference>
<evidence type="ECO:0000259" key="1">
    <source>
        <dbReference type="Pfam" id="PF21686"/>
    </source>
</evidence>
<dbReference type="NCBIfam" id="TIGR02778">
    <property type="entry name" value="ligD_pol"/>
    <property type="match status" value="1"/>
</dbReference>
<dbReference type="RefSeq" id="WP_136534375.1">
    <property type="nucleotide sequence ID" value="NZ_STGY01000041.1"/>
</dbReference>
<comment type="caution">
    <text evidence="2">The sequence shown here is derived from an EMBL/GenBank/DDBJ whole genome shotgun (WGS) entry which is preliminary data.</text>
</comment>
<reference evidence="3" key="1">
    <citation type="submission" date="2019-04" db="EMBL/GenBank/DDBJ databases">
        <title>Nocardioides xinjiangensis sp. nov.</title>
        <authorList>
            <person name="Liu S."/>
        </authorList>
    </citation>
    <scope>NUCLEOTIDE SEQUENCE [LARGE SCALE GENOMIC DNA]</scope>
    <source>
        <strain evidence="3">18</strain>
    </source>
</reference>
<dbReference type="InterPro" id="IPR014145">
    <property type="entry name" value="LigD_pol_dom"/>
</dbReference>
<dbReference type="PANTHER" id="PTHR42705">
    <property type="entry name" value="BIFUNCTIONAL NON-HOMOLOGOUS END JOINING PROTEIN LIGD"/>
    <property type="match status" value="1"/>
</dbReference>
<name>A0A4S8QBN8_9ACTN</name>
<protein>
    <submittedName>
        <fullName evidence="2">ATP-dependent DNA ligase</fullName>
    </submittedName>
</protein>
<dbReference type="InterPro" id="IPR052171">
    <property type="entry name" value="NHEJ_LigD"/>
</dbReference>
<dbReference type="PANTHER" id="PTHR42705:SF2">
    <property type="entry name" value="BIFUNCTIONAL NON-HOMOLOGOUS END JOINING PROTEIN LIGD"/>
    <property type="match status" value="1"/>
</dbReference>
<reference evidence="2 3" key="2">
    <citation type="submission" date="2019-05" db="EMBL/GenBank/DDBJ databases">
        <title>Glycomyces buryatensis sp. nov.</title>
        <authorList>
            <person name="Nikitina E."/>
        </authorList>
    </citation>
    <scope>NUCLEOTIDE SEQUENCE [LARGE SCALE GENOMIC DNA]</scope>
    <source>
        <strain evidence="2 3">18</strain>
    </source>
</reference>
<evidence type="ECO:0000313" key="2">
    <source>
        <dbReference type="EMBL" id="THV41690.1"/>
    </source>
</evidence>
<dbReference type="Gene3D" id="3.90.920.10">
    <property type="entry name" value="DNA primase, PRIM domain"/>
    <property type="match status" value="1"/>
</dbReference>